<sequence>MDTRSKTLRRPDFNRVLVALGNKKEAIQKPSLATSKSLKTNLVGNTDSDKENTAFDVAFQQHLEKLQTEERNTFKNAYDQITPEALLDKVKLFDEAHNKGSFARKRIGPLEKFLTVLDGLVKSVSIGIQAYPDVSSLIVGAVKLVVDLALRWVTFFNKFADMLCQFSEYLPSLEKYAKSCDERILQDALANVYGDLLDFCKSGRSIFVHEDGSKKKHVSLRSLLRVQWEPFEIRFGDIKQRIVNHINQTFYNGFQR</sequence>
<name>A0A6A6YEA6_9PEZI</name>
<reference evidence="2 4" key="1">
    <citation type="journal article" date="2020" name="Stud. Mycol.">
        <title>101 Dothideomycetes genomes: a test case for predicting lifestyles and emergence of pathogens.</title>
        <authorList>
            <person name="Haridas S."/>
            <person name="Albert R."/>
            <person name="Binder M."/>
            <person name="Bloem J."/>
            <person name="Labutti K."/>
            <person name="Salamov A."/>
            <person name="Andreopoulos B."/>
            <person name="Baker S."/>
            <person name="Barry K."/>
            <person name="Bills G."/>
            <person name="Bluhm B."/>
            <person name="Cannon C."/>
            <person name="Castanera R."/>
            <person name="Culley D."/>
            <person name="Daum C."/>
            <person name="Ezra D."/>
            <person name="Gonzalez J."/>
            <person name="Henrissat B."/>
            <person name="Kuo A."/>
            <person name="Liang C."/>
            <person name="Lipzen A."/>
            <person name="Lutzoni F."/>
            <person name="Magnuson J."/>
            <person name="Mondo S."/>
            <person name="Nolan M."/>
            <person name="Ohm R."/>
            <person name="Pangilinan J."/>
            <person name="Park H.-J."/>
            <person name="Ramirez L."/>
            <person name="Alfaro M."/>
            <person name="Sun H."/>
            <person name="Tritt A."/>
            <person name="Yoshinaga Y."/>
            <person name="Zwiers L.-H."/>
            <person name="Turgeon B."/>
            <person name="Goodwin S."/>
            <person name="Spatafora J."/>
            <person name="Crous P."/>
            <person name="Grigoriev I."/>
        </authorList>
    </citation>
    <scope>NUCLEOTIDE SEQUENCE</scope>
    <source>
        <strain evidence="2 4">CBS 304.34</strain>
    </source>
</reference>
<dbReference type="Pfam" id="PF24809">
    <property type="entry name" value="DUF7708"/>
    <property type="match status" value="1"/>
</dbReference>
<evidence type="ECO:0000259" key="1">
    <source>
        <dbReference type="Pfam" id="PF24809"/>
    </source>
</evidence>
<protein>
    <recommendedName>
        <fullName evidence="1">DUF7708 domain-containing protein</fullName>
    </recommendedName>
</protein>
<dbReference type="EMBL" id="MU003706">
    <property type="protein sequence ID" value="KAF2807070.1"/>
    <property type="molecule type" value="Genomic_DNA"/>
</dbReference>
<dbReference type="RefSeq" id="XP_033574034.1">
    <property type="nucleotide sequence ID" value="XM_033729016.1"/>
</dbReference>
<evidence type="ECO:0000313" key="3">
    <source>
        <dbReference type="Proteomes" id="UP000504636"/>
    </source>
</evidence>
<gene>
    <name evidence="2 4" type="ORF">BDZ99DRAFT_90841</name>
</gene>
<evidence type="ECO:0000313" key="2">
    <source>
        <dbReference type="EMBL" id="KAF2807070.1"/>
    </source>
</evidence>
<dbReference type="InterPro" id="IPR056125">
    <property type="entry name" value="DUF7708"/>
</dbReference>
<proteinExistence type="predicted"/>
<keyword evidence="3" id="KW-1185">Reference proteome</keyword>
<dbReference type="AlphaFoldDB" id="A0A6A6YEA6"/>
<reference evidence="4" key="3">
    <citation type="submission" date="2025-04" db="UniProtKB">
        <authorList>
            <consortium name="RefSeq"/>
        </authorList>
    </citation>
    <scope>IDENTIFICATION</scope>
    <source>
        <strain evidence="4">CBS 304.34</strain>
    </source>
</reference>
<organism evidence="2">
    <name type="scientific">Mytilinidion resinicola</name>
    <dbReference type="NCBI Taxonomy" id="574789"/>
    <lineage>
        <taxon>Eukaryota</taxon>
        <taxon>Fungi</taxon>
        <taxon>Dikarya</taxon>
        <taxon>Ascomycota</taxon>
        <taxon>Pezizomycotina</taxon>
        <taxon>Dothideomycetes</taxon>
        <taxon>Pleosporomycetidae</taxon>
        <taxon>Mytilinidiales</taxon>
        <taxon>Mytilinidiaceae</taxon>
        <taxon>Mytilinidion</taxon>
    </lineage>
</organism>
<dbReference type="GeneID" id="54469909"/>
<reference evidence="4" key="2">
    <citation type="submission" date="2020-04" db="EMBL/GenBank/DDBJ databases">
        <authorList>
            <consortium name="NCBI Genome Project"/>
        </authorList>
    </citation>
    <scope>NUCLEOTIDE SEQUENCE</scope>
    <source>
        <strain evidence="4">CBS 304.34</strain>
    </source>
</reference>
<feature type="domain" description="DUF7708" evidence="1">
    <location>
        <begin position="128"/>
        <end position="247"/>
    </location>
</feature>
<dbReference type="Proteomes" id="UP000504636">
    <property type="component" value="Unplaced"/>
</dbReference>
<dbReference type="OrthoDB" id="4772757at2759"/>
<accession>A0A6A6YEA6</accession>
<evidence type="ECO:0000313" key="4">
    <source>
        <dbReference type="RefSeq" id="XP_033574034.1"/>
    </source>
</evidence>